<keyword evidence="4 5" id="KW-0472">Membrane</keyword>
<evidence type="ECO:0000259" key="6">
    <source>
        <dbReference type="PROSITE" id="PS50929"/>
    </source>
</evidence>
<comment type="caution">
    <text evidence="7">The sequence shown here is derived from an EMBL/GenBank/DDBJ whole genome shotgun (WGS) entry which is preliminary data.</text>
</comment>
<feature type="transmembrane region" description="Helical" evidence="5">
    <location>
        <begin position="122"/>
        <end position="140"/>
    </location>
</feature>
<protein>
    <submittedName>
        <fullName evidence="7">ABC transporter permease</fullName>
    </submittedName>
</protein>
<dbReference type="AlphaFoldDB" id="A0A177XXL1"/>
<feature type="transmembrane region" description="Helical" evidence="5">
    <location>
        <begin position="245"/>
        <end position="266"/>
    </location>
</feature>
<evidence type="ECO:0000256" key="2">
    <source>
        <dbReference type="ARBA" id="ARBA00022692"/>
    </source>
</evidence>
<dbReference type="EMBL" id="LLEI02000043">
    <property type="protein sequence ID" value="OAJ93339.1"/>
    <property type="molecule type" value="Genomic_DNA"/>
</dbReference>
<reference evidence="7 8" key="1">
    <citation type="journal article" date="2016" name="Syst. Appl. Microbiol.">
        <title>Vibrio bivalvicida sp. nov., a novel larval pathogen for bivalve molluscs reared in a hatchery.</title>
        <authorList>
            <person name="Dubert J."/>
            <person name="Romalde J.L."/>
            <person name="Prado S."/>
            <person name="Barja J.L."/>
        </authorList>
    </citation>
    <scope>NUCLEOTIDE SEQUENCE [LARGE SCALE GENOMIC DNA]</scope>
    <source>
        <strain evidence="7 8">605</strain>
    </source>
</reference>
<dbReference type="PROSITE" id="PS50929">
    <property type="entry name" value="ABC_TM1F"/>
    <property type="match status" value="1"/>
</dbReference>
<evidence type="ECO:0000313" key="8">
    <source>
        <dbReference type="Proteomes" id="UP000078406"/>
    </source>
</evidence>
<evidence type="ECO:0000256" key="4">
    <source>
        <dbReference type="ARBA" id="ARBA00023136"/>
    </source>
</evidence>
<comment type="subcellular location">
    <subcellularLocation>
        <location evidence="1">Cell membrane</location>
        <topology evidence="1">Multi-pass membrane protein</topology>
    </subcellularLocation>
</comment>
<proteinExistence type="predicted"/>
<organism evidence="7 8">
    <name type="scientific">Vibrio bivalvicida</name>
    <dbReference type="NCBI Taxonomy" id="1276888"/>
    <lineage>
        <taxon>Bacteria</taxon>
        <taxon>Pseudomonadati</taxon>
        <taxon>Pseudomonadota</taxon>
        <taxon>Gammaproteobacteria</taxon>
        <taxon>Vibrionales</taxon>
        <taxon>Vibrionaceae</taxon>
        <taxon>Vibrio</taxon>
        <taxon>Vibrio oreintalis group</taxon>
    </lineage>
</organism>
<evidence type="ECO:0000313" key="7">
    <source>
        <dbReference type="EMBL" id="OAJ93339.1"/>
    </source>
</evidence>
<feature type="transmembrane region" description="Helical" evidence="5">
    <location>
        <begin position="57"/>
        <end position="76"/>
    </location>
</feature>
<dbReference type="Gene3D" id="1.20.1560.10">
    <property type="entry name" value="ABC transporter type 1, transmembrane domain"/>
    <property type="match status" value="1"/>
</dbReference>
<dbReference type="SUPFAM" id="SSF90123">
    <property type="entry name" value="ABC transporter transmembrane region"/>
    <property type="match status" value="1"/>
</dbReference>
<feature type="transmembrane region" description="Helical" evidence="5">
    <location>
        <begin position="146"/>
        <end position="164"/>
    </location>
</feature>
<keyword evidence="2 5" id="KW-0812">Transmembrane</keyword>
<dbReference type="RefSeq" id="WP_054961830.1">
    <property type="nucleotide sequence ID" value="NZ_LLEI02000043.1"/>
</dbReference>
<sequence>MSDRFQVTLQSTIGLEPFKVALTWFMVLVENVMLILLPLAIGYAIDGVLNHDMQPLVHFAFLLLFVVAVGVLRRFYDTRVYGRIRFKLARLVERNLEHAPVSVRSARLTMSRELVDFLEDDLPALMTAVVQLVATVVILAAFHLYLALSVLASGICILIIYGLFHGTFTRLNGALNDQLELQVTALNSGRFATIRGHFKRLMSCEIKLSDTEAIAYGLIFIVLLSAVLINLWMVSVLVEPSVGTVFSIVTYSIEFVQAAIVLPITLQTLSRLAEITQRLNVSSKAEAETPNQQEISYEG</sequence>
<feature type="transmembrane region" description="Helical" evidence="5">
    <location>
        <begin position="21"/>
        <end position="45"/>
    </location>
</feature>
<accession>A0A177XXL1</accession>
<dbReference type="GO" id="GO:0140359">
    <property type="term" value="F:ABC-type transporter activity"/>
    <property type="evidence" value="ECO:0007669"/>
    <property type="project" value="InterPro"/>
</dbReference>
<feature type="domain" description="ABC transmembrane type-1" evidence="6">
    <location>
        <begin position="25"/>
        <end position="271"/>
    </location>
</feature>
<dbReference type="GO" id="GO:0005886">
    <property type="term" value="C:plasma membrane"/>
    <property type="evidence" value="ECO:0007669"/>
    <property type="project" value="UniProtKB-SubCell"/>
</dbReference>
<name>A0A177XXL1_9VIBR</name>
<dbReference type="Proteomes" id="UP000078406">
    <property type="component" value="Unassembled WGS sequence"/>
</dbReference>
<dbReference type="Pfam" id="PF13748">
    <property type="entry name" value="ABC_membrane_3"/>
    <property type="match status" value="1"/>
</dbReference>
<feature type="transmembrane region" description="Helical" evidence="5">
    <location>
        <begin position="213"/>
        <end position="233"/>
    </location>
</feature>
<keyword evidence="3 5" id="KW-1133">Transmembrane helix</keyword>
<evidence type="ECO:0000256" key="1">
    <source>
        <dbReference type="ARBA" id="ARBA00004651"/>
    </source>
</evidence>
<gene>
    <name evidence="7" type="ORF">APB76_15375</name>
</gene>
<dbReference type="GO" id="GO:0005524">
    <property type="term" value="F:ATP binding"/>
    <property type="evidence" value="ECO:0007669"/>
    <property type="project" value="InterPro"/>
</dbReference>
<evidence type="ECO:0000256" key="5">
    <source>
        <dbReference type="SAM" id="Phobius"/>
    </source>
</evidence>
<dbReference type="InterPro" id="IPR036640">
    <property type="entry name" value="ABC1_TM_sf"/>
</dbReference>
<dbReference type="InterPro" id="IPR011527">
    <property type="entry name" value="ABC1_TM_dom"/>
</dbReference>
<evidence type="ECO:0000256" key="3">
    <source>
        <dbReference type="ARBA" id="ARBA00022989"/>
    </source>
</evidence>